<sequence>MHDILGDLPAARRIPAAKAESMRMGIERAVRARPRRRTRRGWLLVPAGAVALLVAVLLVADVLVTPQPAYASWTAEPSGLGPAETAALGTRCADDVRDAFPDAASDLRPVVGERRGVFQTALVASGRQVALCADWLGVRDGDSVRGGTLSGLTPDAALAPGEVLQTVAVPGQASGPDAARIAYGLVSPEVSRVTVDTADGRHVTASVHDGYFLAWWPSGADPEQVTAFDSAGRALVPPVR</sequence>
<proteinExistence type="predicted"/>
<evidence type="ECO:0000256" key="1">
    <source>
        <dbReference type="SAM" id="Phobius"/>
    </source>
</evidence>
<comment type="caution">
    <text evidence="2">The sequence shown here is derived from an EMBL/GenBank/DDBJ whole genome shotgun (WGS) entry which is preliminary data.</text>
</comment>
<keyword evidence="1" id="KW-1133">Transmembrane helix</keyword>
<reference evidence="2 3" key="1">
    <citation type="submission" date="2020-08" db="EMBL/GenBank/DDBJ databases">
        <title>Sequencing the genomes of 1000 actinobacteria strains.</title>
        <authorList>
            <person name="Klenk H.-P."/>
        </authorList>
    </citation>
    <scope>NUCLEOTIDE SEQUENCE [LARGE SCALE GENOMIC DNA]</scope>
    <source>
        <strain evidence="2 3">DSM 45084</strain>
    </source>
</reference>
<dbReference type="AlphaFoldDB" id="A0A7W7T3S8"/>
<dbReference type="Proteomes" id="UP000542674">
    <property type="component" value="Unassembled WGS sequence"/>
</dbReference>
<evidence type="ECO:0000313" key="3">
    <source>
        <dbReference type="Proteomes" id="UP000542674"/>
    </source>
</evidence>
<feature type="transmembrane region" description="Helical" evidence="1">
    <location>
        <begin position="41"/>
        <end position="60"/>
    </location>
</feature>
<gene>
    <name evidence="2" type="ORF">F4559_003403</name>
</gene>
<evidence type="ECO:0000313" key="2">
    <source>
        <dbReference type="EMBL" id="MBB4966044.1"/>
    </source>
</evidence>
<dbReference type="RefSeq" id="WP_184669809.1">
    <property type="nucleotide sequence ID" value="NZ_BAABAI010000019.1"/>
</dbReference>
<keyword evidence="3" id="KW-1185">Reference proteome</keyword>
<protein>
    <submittedName>
        <fullName evidence="2">Uncharacterized protein</fullName>
    </submittedName>
</protein>
<organism evidence="2 3">
    <name type="scientific">Saccharothrix violaceirubra</name>
    <dbReference type="NCBI Taxonomy" id="413306"/>
    <lineage>
        <taxon>Bacteria</taxon>
        <taxon>Bacillati</taxon>
        <taxon>Actinomycetota</taxon>
        <taxon>Actinomycetes</taxon>
        <taxon>Pseudonocardiales</taxon>
        <taxon>Pseudonocardiaceae</taxon>
        <taxon>Saccharothrix</taxon>
    </lineage>
</organism>
<keyword evidence="1" id="KW-0472">Membrane</keyword>
<dbReference type="EMBL" id="JACHJS010000001">
    <property type="protein sequence ID" value="MBB4966044.1"/>
    <property type="molecule type" value="Genomic_DNA"/>
</dbReference>
<accession>A0A7W7T3S8</accession>
<keyword evidence="1" id="KW-0812">Transmembrane</keyword>
<name>A0A7W7T3S8_9PSEU</name>